<dbReference type="RefSeq" id="WP_146397865.1">
    <property type="nucleotide sequence ID" value="NZ_SJPJ01000001.1"/>
</dbReference>
<name>A0A5C5Z301_9BACT</name>
<dbReference type="AlphaFoldDB" id="A0A5C5Z301"/>
<keyword evidence="2" id="KW-1185">Reference proteome</keyword>
<comment type="caution">
    <text evidence="1">The sequence shown here is derived from an EMBL/GenBank/DDBJ whole genome shotgun (WGS) entry which is preliminary data.</text>
</comment>
<dbReference type="Proteomes" id="UP000315010">
    <property type="component" value="Unassembled WGS sequence"/>
</dbReference>
<accession>A0A5C5Z301</accession>
<sequence length="153" mass="17005">MSERASTSLDISPEIVSPEVVWIVCEDGSRWVETVRCFCLGGATNSVRVSVRIADEDEVLGLVNSLLRRPKRTVFVVWEMTPKTLAVKCRAITTLALTAPQILQIAAVTAIPMRYRSILSEFGATLQIRQPEEMQAIALRLNEQVLPGLARLR</sequence>
<evidence type="ECO:0000313" key="1">
    <source>
        <dbReference type="EMBL" id="TWT81759.1"/>
    </source>
</evidence>
<protein>
    <submittedName>
        <fullName evidence="1">Uncharacterized protein</fullName>
    </submittedName>
</protein>
<reference evidence="1 2" key="1">
    <citation type="submission" date="2019-02" db="EMBL/GenBank/DDBJ databases">
        <title>Deep-cultivation of Planctomycetes and their phenomic and genomic characterization uncovers novel biology.</title>
        <authorList>
            <person name="Wiegand S."/>
            <person name="Jogler M."/>
            <person name="Boedeker C."/>
            <person name="Pinto D."/>
            <person name="Vollmers J."/>
            <person name="Rivas-Marin E."/>
            <person name="Kohn T."/>
            <person name="Peeters S.H."/>
            <person name="Heuer A."/>
            <person name="Rast P."/>
            <person name="Oberbeckmann S."/>
            <person name="Bunk B."/>
            <person name="Jeske O."/>
            <person name="Meyerdierks A."/>
            <person name="Storesund J.E."/>
            <person name="Kallscheuer N."/>
            <person name="Luecker S."/>
            <person name="Lage O.M."/>
            <person name="Pohl T."/>
            <person name="Merkel B.J."/>
            <person name="Hornburger P."/>
            <person name="Mueller R.-W."/>
            <person name="Bruemmer F."/>
            <person name="Labrenz M."/>
            <person name="Spormann A.M."/>
            <person name="Op Den Camp H."/>
            <person name="Overmann J."/>
            <person name="Amann R."/>
            <person name="Jetten M.S.M."/>
            <person name="Mascher T."/>
            <person name="Medema M.H."/>
            <person name="Devos D.P."/>
            <person name="Kaster A.-K."/>
            <person name="Ovreas L."/>
            <person name="Rohde M."/>
            <person name="Galperin M.Y."/>
            <person name="Jogler C."/>
        </authorList>
    </citation>
    <scope>NUCLEOTIDE SEQUENCE [LARGE SCALE GENOMIC DNA]</scope>
    <source>
        <strain evidence="1 2">CA13</strain>
    </source>
</reference>
<gene>
    <name evidence="1" type="ORF">CA13_32120</name>
</gene>
<dbReference type="EMBL" id="SJPJ01000001">
    <property type="protein sequence ID" value="TWT81759.1"/>
    <property type="molecule type" value="Genomic_DNA"/>
</dbReference>
<proteinExistence type="predicted"/>
<evidence type="ECO:0000313" key="2">
    <source>
        <dbReference type="Proteomes" id="UP000315010"/>
    </source>
</evidence>
<dbReference type="OrthoDB" id="279849at2"/>
<organism evidence="1 2">
    <name type="scientific">Novipirellula herctigrandis</name>
    <dbReference type="NCBI Taxonomy" id="2527986"/>
    <lineage>
        <taxon>Bacteria</taxon>
        <taxon>Pseudomonadati</taxon>
        <taxon>Planctomycetota</taxon>
        <taxon>Planctomycetia</taxon>
        <taxon>Pirellulales</taxon>
        <taxon>Pirellulaceae</taxon>
        <taxon>Novipirellula</taxon>
    </lineage>
</organism>